<dbReference type="EMBL" id="AY223810">
    <property type="protein sequence ID" value="AAP73920.1"/>
    <property type="molecule type" value="Genomic_DNA"/>
</dbReference>
<accession>Q6XNB1</accession>
<keyword evidence="2" id="KW-0812">Transmembrane</keyword>
<sequence>MDGRELHRRADHPRITYPETTHHGVCSPKSKTRQTEVSTVRHTSCMRKGSRLWPTNAVAAFVMLVIAGTLVVVSIYGGLYYARHRTPADGFPISLTYRHRHYNRNGDPVADMPRSASGYDYSKVDHIDDENIDLYAAIRPGRPVTISQPVTVLAQGANGMFVPYTLQGGP</sequence>
<protein>
    <submittedName>
        <fullName evidence="3">Uncharacterized protein</fullName>
    </submittedName>
</protein>
<keyword evidence="2" id="KW-0472">Membrane</keyword>
<keyword evidence="2" id="KW-1133">Transmembrane helix</keyword>
<feature type="transmembrane region" description="Helical" evidence="2">
    <location>
        <begin position="57"/>
        <end position="82"/>
    </location>
</feature>
<reference evidence="3" key="1">
    <citation type="journal article" date="2003" name="J. Bacteriol.">
        <title>Complete nucleotide sequence and genetic organization of the 210-kilobase linear plasmid of Rhodococcus erythropolis BD2.</title>
        <authorList>
            <person name="Stecker C."/>
            <person name="Johann A."/>
            <person name="Herzberg C."/>
            <person name="Averhoff B."/>
            <person name="Gottschalk G."/>
        </authorList>
    </citation>
    <scope>NUCLEOTIDE SEQUENCE</scope>
    <source>
        <strain evidence="3">BD2</strain>
        <plasmid evidence="3">pBD2</plasmid>
    </source>
</reference>
<dbReference type="AlphaFoldDB" id="Q6XNB1"/>
<keyword evidence="3" id="KW-0614">Plasmid</keyword>
<evidence type="ECO:0000256" key="2">
    <source>
        <dbReference type="SAM" id="Phobius"/>
    </source>
</evidence>
<organism evidence="3">
    <name type="scientific">Rhodococcus erythropolis</name>
    <name type="common">Arthrobacter picolinophilus</name>
    <dbReference type="NCBI Taxonomy" id="1833"/>
    <lineage>
        <taxon>Bacteria</taxon>
        <taxon>Bacillati</taxon>
        <taxon>Actinomycetota</taxon>
        <taxon>Actinomycetes</taxon>
        <taxon>Mycobacteriales</taxon>
        <taxon>Nocardiaceae</taxon>
        <taxon>Rhodococcus</taxon>
        <taxon>Rhodococcus erythropolis group</taxon>
    </lineage>
</organism>
<evidence type="ECO:0000313" key="3">
    <source>
        <dbReference type="EMBL" id="AAP73920.1"/>
    </source>
</evidence>
<evidence type="ECO:0000256" key="1">
    <source>
        <dbReference type="SAM" id="MobiDB-lite"/>
    </source>
</evidence>
<feature type="compositionally biased region" description="Basic residues" evidence="1">
    <location>
        <begin position="1"/>
        <end position="11"/>
    </location>
</feature>
<geneLocation type="plasmid" evidence="3">
    <name>pBD2</name>
</geneLocation>
<feature type="region of interest" description="Disordered" evidence="1">
    <location>
        <begin position="1"/>
        <end position="35"/>
    </location>
</feature>
<gene>
    <name evidence="3" type="ORF">PBD2.035</name>
</gene>
<proteinExistence type="predicted"/>
<name>Q6XNB1_RHOER</name>